<dbReference type="InterPro" id="IPR010982">
    <property type="entry name" value="Lambda_DNA-bd_dom_sf"/>
</dbReference>
<keyword evidence="4" id="KW-1185">Reference proteome</keyword>
<dbReference type="Gene3D" id="1.10.260.40">
    <property type="entry name" value="lambda repressor-like DNA-binding domains"/>
    <property type="match status" value="1"/>
</dbReference>
<protein>
    <recommendedName>
        <fullName evidence="2">HTH cro/C1-type domain-containing protein</fullName>
    </recommendedName>
</protein>
<reference evidence="3 4" key="1">
    <citation type="journal article" date="2019" name="Int. J. Syst. Evol. Microbiol.">
        <title>The Global Catalogue of Microorganisms (GCM) 10K type strain sequencing project: providing services to taxonomists for standard genome sequencing and annotation.</title>
        <authorList>
            <consortium name="The Broad Institute Genomics Platform"/>
            <consortium name="The Broad Institute Genome Sequencing Center for Infectious Disease"/>
            <person name="Wu L."/>
            <person name="Ma J."/>
        </authorList>
    </citation>
    <scope>NUCLEOTIDE SEQUENCE [LARGE SCALE GENOMIC DNA]</scope>
    <source>
        <strain evidence="3 4">JCM 12149</strain>
    </source>
</reference>
<dbReference type="PANTHER" id="PTHR46558:SF4">
    <property type="entry name" value="DNA-BIDING PHAGE PROTEIN"/>
    <property type="match status" value="1"/>
</dbReference>
<dbReference type="PROSITE" id="PS50943">
    <property type="entry name" value="HTH_CROC1"/>
    <property type="match status" value="1"/>
</dbReference>
<name>A0ABN0ZA66_9BACI</name>
<accession>A0ABN0ZA66</accession>
<dbReference type="Proteomes" id="UP001501459">
    <property type="component" value="Unassembled WGS sequence"/>
</dbReference>
<evidence type="ECO:0000256" key="1">
    <source>
        <dbReference type="ARBA" id="ARBA00023125"/>
    </source>
</evidence>
<dbReference type="RefSeq" id="WP_343752502.1">
    <property type="nucleotide sequence ID" value="NZ_BAAADM010000046.1"/>
</dbReference>
<proteinExistence type="predicted"/>
<evidence type="ECO:0000313" key="3">
    <source>
        <dbReference type="EMBL" id="GAA0441196.1"/>
    </source>
</evidence>
<comment type="caution">
    <text evidence="3">The sequence shown here is derived from an EMBL/GenBank/DDBJ whole genome shotgun (WGS) entry which is preliminary data.</text>
</comment>
<dbReference type="CDD" id="cd00093">
    <property type="entry name" value="HTH_XRE"/>
    <property type="match status" value="1"/>
</dbReference>
<dbReference type="SMART" id="SM00530">
    <property type="entry name" value="HTH_XRE"/>
    <property type="match status" value="1"/>
</dbReference>
<sequence length="138" mass="16660">MNLEKIAYNIKYLREQNGWTQEYLADQLHISRYVIIRWESHKVTPDLESLLKLSNLFGVTIDHLVGHHSFRDDLLRDFKRMYSSKTESFDEEAVELVQYIMENPRLKQYLFRMRTLPVQKQHSVHNMLGTFIDELERM</sequence>
<dbReference type="EMBL" id="BAAADM010000046">
    <property type="protein sequence ID" value="GAA0441196.1"/>
    <property type="molecule type" value="Genomic_DNA"/>
</dbReference>
<dbReference type="InterPro" id="IPR001387">
    <property type="entry name" value="Cro/C1-type_HTH"/>
</dbReference>
<organism evidence="3 4">
    <name type="scientific">Lentibacillus halophilus</name>
    <dbReference type="NCBI Taxonomy" id="295065"/>
    <lineage>
        <taxon>Bacteria</taxon>
        <taxon>Bacillati</taxon>
        <taxon>Bacillota</taxon>
        <taxon>Bacilli</taxon>
        <taxon>Bacillales</taxon>
        <taxon>Bacillaceae</taxon>
        <taxon>Lentibacillus</taxon>
    </lineage>
</organism>
<gene>
    <name evidence="3" type="ORF">GCM10008983_17840</name>
</gene>
<evidence type="ECO:0000259" key="2">
    <source>
        <dbReference type="PROSITE" id="PS50943"/>
    </source>
</evidence>
<dbReference type="PANTHER" id="PTHR46558">
    <property type="entry name" value="TRACRIPTIONAL REGULATORY PROTEIN-RELATED-RELATED"/>
    <property type="match status" value="1"/>
</dbReference>
<dbReference type="Pfam" id="PF01381">
    <property type="entry name" value="HTH_3"/>
    <property type="match status" value="1"/>
</dbReference>
<keyword evidence="1" id="KW-0238">DNA-binding</keyword>
<feature type="domain" description="HTH cro/C1-type" evidence="2">
    <location>
        <begin position="10"/>
        <end position="64"/>
    </location>
</feature>
<evidence type="ECO:0000313" key="4">
    <source>
        <dbReference type="Proteomes" id="UP001501459"/>
    </source>
</evidence>
<dbReference type="SUPFAM" id="SSF47413">
    <property type="entry name" value="lambda repressor-like DNA-binding domains"/>
    <property type="match status" value="1"/>
</dbReference>